<feature type="chain" id="PRO_5038726099" description="Lipoprotein" evidence="1">
    <location>
        <begin position="26"/>
        <end position="193"/>
    </location>
</feature>
<reference evidence="3" key="1">
    <citation type="submission" date="2016-10" db="EMBL/GenBank/DDBJ databases">
        <authorList>
            <person name="Varghese N."/>
            <person name="Submissions S."/>
        </authorList>
    </citation>
    <scope>NUCLEOTIDE SEQUENCE [LARGE SCALE GENOMIC DNA]</scope>
    <source>
        <strain evidence="3">XBD2006</strain>
    </source>
</reference>
<dbReference type="OrthoDB" id="2005344at2"/>
<dbReference type="Proteomes" id="UP000183047">
    <property type="component" value="Unassembled WGS sequence"/>
</dbReference>
<keyword evidence="1" id="KW-0732">Signal</keyword>
<evidence type="ECO:0000313" key="2">
    <source>
        <dbReference type="EMBL" id="SCY18212.1"/>
    </source>
</evidence>
<dbReference type="EMBL" id="FMUR01000009">
    <property type="protein sequence ID" value="SCY18212.1"/>
    <property type="molecule type" value="Genomic_DNA"/>
</dbReference>
<dbReference type="AlphaFoldDB" id="A0A1G5DU13"/>
<gene>
    <name evidence="2" type="ORF">SAMN02910451_01658</name>
</gene>
<evidence type="ECO:0000256" key="1">
    <source>
        <dbReference type="SAM" id="SignalP"/>
    </source>
</evidence>
<name>A0A1G5DU13_9FIRM</name>
<keyword evidence="3" id="KW-1185">Reference proteome</keyword>
<proteinExistence type="predicted"/>
<evidence type="ECO:0000313" key="3">
    <source>
        <dbReference type="Proteomes" id="UP000183047"/>
    </source>
</evidence>
<evidence type="ECO:0008006" key="4">
    <source>
        <dbReference type="Google" id="ProtNLM"/>
    </source>
</evidence>
<dbReference type="RefSeq" id="WP_074462270.1">
    <property type="nucleotide sequence ID" value="NZ_FMUR01000009.1"/>
</dbReference>
<sequence>MKNLKTTLIILALTMVMLIPTGCGSANKIESWARDYEPTEEYLALYDDGKAVFEGKDYTYVKDDDSITLTDKDGNSIEHRYYIDNEKMVFYIASVYEYQDEGEPDGIVGNWACGNNVFRFLPAPKLEFSEEDAFYGHYSVDEANSSVKLMYDAPLPDATFYYSLTGKELTIDYPWPLVKTQAKDTTKKDEGTT</sequence>
<organism evidence="2 3">
    <name type="scientific">Butyrivibrio hungatei</name>
    <dbReference type="NCBI Taxonomy" id="185008"/>
    <lineage>
        <taxon>Bacteria</taxon>
        <taxon>Bacillati</taxon>
        <taxon>Bacillota</taxon>
        <taxon>Clostridia</taxon>
        <taxon>Lachnospirales</taxon>
        <taxon>Lachnospiraceae</taxon>
        <taxon>Butyrivibrio</taxon>
    </lineage>
</organism>
<feature type="signal peptide" evidence="1">
    <location>
        <begin position="1"/>
        <end position="25"/>
    </location>
</feature>
<protein>
    <recommendedName>
        <fullName evidence="4">Lipoprotein</fullName>
    </recommendedName>
</protein>
<accession>A0A1G5DU13</accession>